<evidence type="ECO:0000313" key="3">
    <source>
        <dbReference type="EMBL" id="MBK0332956.1"/>
    </source>
</evidence>
<dbReference type="EMBL" id="JAEDAJ010000016">
    <property type="protein sequence ID" value="MBK0332956.1"/>
    <property type="molecule type" value="Genomic_DNA"/>
</dbReference>
<dbReference type="PANTHER" id="PTHR43048:SF3">
    <property type="entry name" value="METHYLMALONYL-COA EPIMERASE, MITOCHONDRIAL"/>
    <property type="match status" value="1"/>
</dbReference>
<dbReference type="Proteomes" id="UP000612352">
    <property type="component" value="Unassembled WGS sequence"/>
</dbReference>
<evidence type="ECO:0000259" key="2">
    <source>
        <dbReference type="PROSITE" id="PS51819"/>
    </source>
</evidence>
<keyword evidence="4" id="KW-1185">Reference proteome</keyword>
<organism evidence="3 4">
    <name type="scientific">Brachybacterium halotolerans</name>
    <dbReference type="NCBI Taxonomy" id="2795215"/>
    <lineage>
        <taxon>Bacteria</taxon>
        <taxon>Bacillati</taxon>
        <taxon>Actinomycetota</taxon>
        <taxon>Actinomycetes</taxon>
        <taxon>Micrococcales</taxon>
        <taxon>Dermabacteraceae</taxon>
        <taxon>Brachybacterium</taxon>
    </lineage>
</organism>
<comment type="caution">
    <text evidence="3">The sequence shown here is derived from an EMBL/GenBank/DDBJ whole genome shotgun (WGS) entry which is preliminary data.</text>
</comment>
<dbReference type="Gene3D" id="3.10.180.10">
    <property type="entry name" value="2,3-Dihydroxybiphenyl 1,2-Dioxygenase, domain 1"/>
    <property type="match status" value="1"/>
</dbReference>
<sequence length="149" mass="15992">MPPTQQPSVVHTGITVRSLEASLAFWAGALGAEIERRFHLGGEFAAEVVGVAGAEIDAAVIDLNGYAIELLQYTRPEGARHHRPASNEVGSWHLALGVNDLDATVQACSSYGWHTLGEPQRMPDGPRAGTRFTYLRDADGSTIELIESP</sequence>
<dbReference type="InterPro" id="IPR029068">
    <property type="entry name" value="Glyas_Bleomycin-R_OHBP_Dase"/>
</dbReference>
<dbReference type="PROSITE" id="PS51819">
    <property type="entry name" value="VOC"/>
    <property type="match status" value="1"/>
</dbReference>
<dbReference type="InterPro" id="IPR004360">
    <property type="entry name" value="Glyas_Fos-R_dOase_dom"/>
</dbReference>
<name>A0ABS1BE82_9MICO</name>
<keyword evidence="1" id="KW-0479">Metal-binding</keyword>
<accession>A0ABS1BE82</accession>
<dbReference type="RefSeq" id="WP_200503845.1">
    <property type="nucleotide sequence ID" value="NZ_JAEDAJ010000016.1"/>
</dbReference>
<feature type="domain" description="VOC" evidence="2">
    <location>
        <begin position="8"/>
        <end position="148"/>
    </location>
</feature>
<dbReference type="SUPFAM" id="SSF54593">
    <property type="entry name" value="Glyoxalase/Bleomycin resistance protein/Dihydroxybiphenyl dioxygenase"/>
    <property type="match status" value="1"/>
</dbReference>
<dbReference type="PANTHER" id="PTHR43048">
    <property type="entry name" value="METHYLMALONYL-COA EPIMERASE"/>
    <property type="match status" value="1"/>
</dbReference>
<proteinExistence type="predicted"/>
<evidence type="ECO:0000313" key="4">
    <source>
        <dbReference type="Proteomes" id="UP000612352"/>
    </source>
</evidence>
<evidence type="ECO:0000256" key="1">
    <source>
        <dbReference type="ARBA" id="ARBA00022723"/>
    </source>
</evidence>
<dbReference type="InterPro" id="IPR051785">
    <property type="entry name" value="MMCE/EMCE_epimerase"/>
</dbReference>
<reference evidence="3 4" key="1">
    <citation type="submission" date="2020-12" db="EMBL/GenBank/DDBJ databases">
        <title>Brachybacterium sp. MASK1Z-5, whole genome shotgun sequence.</title>
        <authorList>
            <person name="Tuo L."/>
        </authorList>
    </citation>
    <scope>NUCLEOTIDE SEQUENCE [LARGE SCALE GENOMIC DNA]</scope>
    <source>
        <strain evidence="3 4">MASK1Z-5</strain>
    </source>
</reference>
<dbReference type="Pfam" id="PF00903">
    <property type="entry name" value="Glyoxalase"/>
    <property type="match status" value="1"/>
</dbReference>
<dbReference type="InterPro" id="IPR037523">
    <property type="entry name" value="VOC_core"/>
</dbReference>
<gene>
    <name evidence="3" type="ORF">I8D64_16250</name>
</gene>
<protein>
    <submittedName>
        <fullName evidence="3">VOC family protein</fullName>
    </submittedName>
</protein>